<protein>
    <recommendedName>
        <fullName evidence="3">Protein CcmA, bactofilin family</fullName>
    </recommendedName>
</protein>
<dbReference type="Proteomes" id="UP000653730">
    <property type="component" value="Unassembled WGS sequence"/>
</dbReference>
<keyword evidence="2" id="KW-1185">Reference proteome</keyword>
<evidence type="ECO:0000313" key="1">
    <source>
        <dbReference type="EMBL" id="MBC9795081.1"/>
    </source>
</evidence>
<dbReference type="AlphaFoldDB" id="A0A926JPX4"/>
<evidence type="ECO:0008006" key="3">
    <source>
        <dbReference type="Google" id="ProtNLM"/>
    </source>
</evidence>
<dbReference type="EMBL" id="JACVDC010000006">
    <property type="protein sequence ID" value="MBC9795081.1"/>
    <property type="molecule type" value="Genomic_DNA"/>
</dbReference>
<reference evidence="1 2" key="1">
    <citation type="submission" date="2020-09" db="EMBL/GenBank/DDBJ databases">
        <title>Sinomicrobium weinanense sp. nov., a halophilic bacteria isolated from saline-alkali soil.</title>
        <authorList>
            <person name="Wu P."/>
            <person name="Ren H."/>
            <person name="Mei Y."/>
            <person name="Liang Y."/>
            <person name="Chen Z."/>
        </authorList>
    </citation>
    <scope>NUCLEOTIDE SEQUENCE [LARGE SCALE GENOMIC DNA]</scope>
    <source>
        <strain evidence="1 2">FJxs</strain>
    </source>
</reference>
<dbReference type="RefSeq" id="WP_187964233.1">
    <property type="nucleotide sequence ID" value="NZ_JACVDC010000006.1"/>
</dbReference>
<accession>A0A926JPX4</accession>
<organism evidence="1 2">
    <name type="scientific">Sinomicrobium weinanense</name>
    <dbReference type="NCBI Taxonomy" id="2842200"/>
    <lineage>
        <taxon>Bacteria</taxon>
        <taxon>Pseudomonadati</taxon>
        <taxon>Bacteroidota</taxon>
        <taxon>Flavobacteriia</taxon>
        <taxon>Flavobacteriales</taxon>
        <taxon>Flavobacteriaceae</taxon>
        <taxon>Sinomicrobium</taxon>
    </lineage>
</organism>
<evidence type="ECO:0000313" key="2">
    <source>
        <dbReference type="Proteomes" id="UP000653730"/>
    </source>
</evidence>
<comment type="caution">
    <text evidence="1">The sequence shown here is derived from an EMBL/GenBank/DDBJ whole genome shotgun (WGS) entry which is preliminary data.</text>
</comment>
<gene>
    <name evidence="1" type="ORF">IBL28_03825</name>
</gene>
<proteinExistence type="predicted"/>
<sequence>MSDLPIKKLKDIRHLLPADCWFAQCNEATGEFNEDKVAHLVGNRELETLDLDFFEREDEDVPVLVLVEGNLQIRNIHNRETDGAAGLIVLGDLAAENIVVGGQEIYVTGNLNVSGLYWGDYNHGSLVVQGTIGINVFLSTDYDFDHRRFQEGDRVNVTHFLWDDREDEFDRDRLVALFEPNCLLDEGELVDDPYSFKDWLNPTEILERLDSGEQVLLKNPREYNKEGKDIPFVFESPEFNDRNLQRLRKSPLFLDHIPSDAEDRTQVVEYWRNHNFKRVLVTKDRPGSEVVYFQKGDQALVIAYEEQKPGFLRRFAGNSPALQITIQCRTIIRGQKPQWYDYNPELPEHQKFKSLTQPMWEDLLNEWSEMEYWCLKFRETVTLEKAEDILALPLVREKYSDYYNEDADQLWFGNANWQFRQADNSWGRCPRISILRQIHFEGDEGYDEKTAFEFFHYDLKTLENGVTAVILCTQGANGYDSEPYRVPPAETEKYRKAIRYFQQLEERIFRLNDTYTIQQ</sequence>
<name>A0A926JPX4_9FLAO</name>